<proteinExistence type="predicted"/>
<protein>
    <recommendedName>
        <fullName evidence="1">DUF668 domain-containing protein</fullName>
    </recommendedName>
</protein>
<evidence type="ECO:0000313" key="2">
    <source>
        <dbReference type="EMBL" id="KAG2282535.1"/>
    </source>
</evidence>
<feature type="domain" description="DUF668" evidence="1">
    <location>
        <begin position="13"/>
        <end position="72"/>
    </location>
</feature>
<dbReference type="SUPFAM" id="SSF48403">
    <property type="entry name" value="Ankyrin repeat"/>
    <property type="match status" value="1"/>
</dbReference>
<dbReference type="InterPro" id="IPR007700">
    <property type="entry name" value="DUF668"/>
</dbReference>
<dbReference type="Gene3D" id="1.25.40.20">
    <property type="entry name" value="Ankyrin repeat-containing domain"/>
    <property type="match status" value="1"/>
</dbReference>
<name>A0A8X7R8M1_BRACI</name>
<dbReference type="InterPro" id="IPR051616">
    <property type="entry name" value="Cul2-RING_E3_ligase_SR"/>
</dbReference>
<sequence length="315" mass="34759">MESSRLLKLSETTLGGSGVALHYANLIVIMEKMIKQPQLVGLNARDDLCSMLPATVRSSLSSRLKGVGFRANALHYAAFLKELKSKGVPVDSQSESGTPLIWDAGHDILDHNVDPNAETKDNVTPLLSAVAAGSMACLELLVKRFVLSNCLLKAGADPNKKDEDGNRPLEVASLRENIKIAETLFITLLYIPQLSPEAKGKGTEAKARGQDAFHIPIDAYTQVFNIKPTSKTYVHFVILSYLLLKRSLCWLRLGQVEHALSDAKVCRERKPDWPKECFREGAALRLLQRFDKAANVETRREASTTGSKYDGKTRN</sequence>
<dbReference type="EMBL" id="JAAMPC010000011">
    <property type="protein sequence ID" value="KAG2282535.1"/>
    <property type="molecule type" value="Genomic_DNA"/>
</dbReference>
<accession>A0A8X7R8M1</accession>
<dbReference type="Gene3D" id="1.25.40.10">
    <property type="entry name" value="Tetratricopeptide repeat domain"/>
    <property type="match status" value="1"/>
</dbReference>
<dbReference type="OrthoDB" id="1745941at2759"/>
<comment type="caution">
    <text evidence="2">The sequence shown here is derived from an EMBL/GenBank/DDBJ whole genome shotgun (WGS) entry which is preliminary data.</text>
</comment>
<organism evidence="2 3">
    <name type="scientific">Brassica carinata</name>
    <name type="common">Ethiopian mustard</name>
    <name type="synonym">Abyssinian cabbage</name>
    <dbReference type="NCBI Taxonomy" id="52824"/>
    <lineage>
        <taxon>Eukaryota</taxon>
        <taxon>Viridiplantae</taxon>
        <taxon>Streptophyta</taxon>
        <taxon>Embryophyta</taxon>
        <taxon>Tracheophyta</taxon>
        <taxon>Spermatophyta</taxon>
        <taxon>Magnoliopsida</taxon>
        <taxon>eudicotyledons</taxon>
        <taxon>Gunneridae</taxon>
        <taxon>Pentapetalae</taxon>
        <taxon>rosids</taxon>
        <taxon>malvids</taxon>
        <taxon>Brassicales</taxon>
        <taxon>Brassicaceae</taxon>
        <taxon>Brassiceae</taxon>
        <taxon>Brassica</taxon>
    </lineage>
</organism>
<dbReference type="InterPro" id="IPR036770">
    <property type="entry name" value="Ankyrin_rpt-contain_sf"/>
</dbReference>
<dbReference type="SUPFAM" id="SSF48452">
    <property type="entry name" value="TPR-like"/>
    <property type="match status" value="1"/>
</dbReference>
<dbReference type="AlphaFoldDB" id="A0A8X7R8M1"/>
<gene>
    <name evidence="2" type="ORF">Bca52824_053755</name>
</gene>
<dbReference type="PANTHER" id="PTHR46224:SF6">
    <property type="entry name" value="ANKYRIN REPEAT FAMILY PROTEIN"/>
    <property type="match status" value="1"/>
</dbReference>
<dbReference type="Proteomes" id="UP000886595">
    <property type="component" value="Unassembled WGS sequence"/>
</dbReference>
<dbReference type="Pfam" id="PF05003">
    <property type="entry name" value="DUF668"/>
    <property type="match status" value="1"/>
</dbReference>
<evidence type="ECO:0000259" key="1">
    <source>
        <dbReference type="Pfam" id="PF05003"/>
    </source>
</evidence>
<dbReference type="InterPro" id="IPR011990">
    <property type="entry name" value="TPR-like_helical_dom_sf"/>
</dbReference>
<evidence type="ECO:0000313" key="3">
    <source>
        <dbReference type="Proteomes" id="UP000886595"/>
    </source>
</evidence>
<dbReference type="GO" id="GO:0045927">
    <property type="term" value="P:positive regulation of growth"/>
    <property type="evidence" value="ECO:0007669"/>
    <property type="project" value="InterPro"/>
</dbReference>
<dbReference type="PANTHER" id="PTHR46224">
    <property type="entry name" value="ANKYRIN REPEAT FAMILY PROTEIN"/>
    <property type="match status" value="1"/>
</dbReference>
<keyword evidence="3" id="KW-1185">Reference proteome</keyword>
<reference evidence="2 3" key="1">
    <citation type="submission" date="2020-02" db="EMBL/GenBank/DDBJ databases">
        <authorList>
            <person name="Ma Q."/>
            <person name="Huang Y."/>
            <person name="Song X."/>
            <person name="Pei D."/>
        </authorList>
    </citation>
    <scope>NUCLEOTIDE SEQUENCE [LARGE SCALE GENOMIC DNA]</scope>
    <source>
        <strain evidence="2">Sxm20200214</strain>
        <tissue evidence="2">Leaf</tissue>
    </source>
</reference>